<protein>
    <submittedName>
        <fullName evidence="1">Uncharacterized protein</fullName>
    </submittedName>
</protein>
<gene>
    <name evidence="1" type="ORF">COB13_14295</name>
</gene>
<reference key="1">
    <citation type="submission" date="2017-08" db="EMBL/GenBank/DDBJ databases">
        <title>A dynamic microbial community with high functional redundancy inhabits the cold, oxic subseafloor aquifer.</title>
        <authorList>
            <person name="Tully B.J."/>
            <person name="Wheat C.G."/>
            <person name="Glazer B.T."/>
            <person name="Huber J.A."/>
        </authorList>
    </citation>
    <scope>NUCLEOTIDE SEQUENCE [LARGE SCALE GENOMIC DNA]</scope>
</reference>
<dbReference type="EMBL" id="NVUS01000023">
    <property type="protein sequence ID" value="PCI98219.1"/>
    <property type="molecule type" value="Genomic_DNA"/>
</dbReference>
<reference evidence="1" key="2">
    <citation type="journal article" date="2018" name="ISME J.">
        <title>A dynamic microbial community with high functional redundancy inhabits the cold, oxic subseafloor aquifer.</title>
        <authorList>
            <person name="Tully B.J."/>
            <person name="Wheat C.G."/>
            <person name="Glazer B.T."/>
            <person name="Huber J.A."/>
        </authorList>
    </citation>
    <scope>NUCLEOTIDE SEQUENCE</scope>
    <source>
        <strain evidence="1">NORP83</strain>
    </source>
</reference>
<proteinExistence type="predicted"/>
<evidence type="ECO:0000313" key="1">
    <source>
        <dbReference type="EMBL" id="PCI98219.1"/>
    </source>
</evidence>
<organism evidence="1">
    <name type="scientific">OCS116 cluster bacterium</name>
    <dbReference type="NCBI Taxonomy" id="2030921"/>
    <lineage>
        <taxon>Bacteria</taxon>
        <taxon>Pseudomonadati</taxon>
        <taxon>Pseudomonadota</taxon>
        <taxon>Alphaproteobacteria</taxon>
        <taxon>OCS116 cluster</taxon>
    </lineage>
</organism>
<sequence length="323" mass="37801">MAVERTIYFKNIERMNPEKSWNDIIPVEFNKGKYKLDEINSTFCNYVIFLLKKFKKAELSIIRNVRKIDLIDYSVLKNGELQLHLSVVTPDDGMTTKKKLVNEGEDSFSTISAPEGSDFLEGELFVRIHKDKVFILHSNCGKNVLKDFIIKLSAKLKIKSSEVEFFMMSIANKETLKQIASEGVQWIQVKGHTTSDDKGNYWENKTSNSLLSYFTTRRDKDKKKREFFGGQRLQIKIMLDKRGDINLQTEELKHFSENMANEENTDYKIKTLKGNFISPNQITYQKVFRFDFLTKKMNANDVWESISNYYIEIKNKIKEERDA</sequence>
<accession>A0A2A4YUN8</accession>
<comment type="caution">
    <text evidence="1">The sequence shown here is derived from an EMBL/GenBank/DDBJ whole genome shotgun (WGS) entry which is preliminary data.</text>
</comment>
<dbReference type="AlphaFoldDB" id="A0A2A4YUN8"/>
<name>A0A2A4YUN8_9PROT</name>